<evidence type="ECO:0000313" key="2">
    <source>
        <dbReference type="EMBL" id="TWU25037.1"/>
    </source>
</evidence>
<sequence length="155" mass="17347">MPQKEIEIPLPSLRPMITRRLSLVCFTPQHFLPRSPPDPIPLPVPPHSQCISLPIHLVPNPPRSQSTSFPMHLVPNAPRSQSTLDGRQRLEPPPVGSKIKIDFYRTITSDRWPDLEERPTGSGLRSRFASVLLALTFADCADLLDFDGRAGRSEN</sequence>
<keyword evidence="3" id="KW-1185">Reference proteome</keyword>
<evidence type="ECO:0000256" key="1">
    <source>
        <dbReference type="SAM" id="MobiDB-lite"/>
    </source>
</evidence>
<organism evidence="2 3">
    <name type="scientific">Novipirellula galeiformis</name>
    <dbReference type="NCBI Taxonomy" id="2528004"/>
    <lineage>
        <taxon>Bacteria</taxon>
        <taxon>Pseudomonadati</taxon>
        <taxon>Planctomycetota</taxon>
        <taxon>Planctomycetia</taxon>
        <taxon>Pirellulales</taxon>
        <taxon>Pirellulaceae</taxon>
        <taxon>Novipirellula</taxon>
    </lineage>
</organism>
<comment type="caution">
    <text evidence="2">The sequence shown here is derived from an EMBL/GenBank/DDBJ whole genome shotgun (WGS) entry which is preliminary data.</text>
</comment>
<proteinExistence type="predicted"/>
<accession>A0A5C6CN69</accession>
<name>A0A5C6CN69_9BACT</name>
<reference evidence="2 3" key="1">
    <citation type="submission" date="2019-02" db="EMBL/GenBank/DDBJ databases">
        <title>Deep-cultivation of Planctomycetes and their phenomic and genomic characterization uncovers novel biology.</title>
        <authorList>
            <person name="Wiegand S."/>
            <person name="Jogler M."/>
            <person name="Boedeker C."/>
            <person name="Pinto D."/>
            <person name="Vollmers J."/>
            <person name="Rivas-Marin E."/>
            <person name="Kohn T."/>
            <person name="Peeters S.H."/>
            <person name="Heuer A."/>
            <person name="Rast P."/>
            <person name="Oberbeckmann S."/>
            <person name="Bunk B."/>
            <person name="Jeske O."/>
            <person name="Meyerdierks A."/>
            <person name="Storesund J.E."/>
            <person name="Kallscheuer N."/>
            <person name="Luecker S."/>
            <person name="Lage O.M."/>
            <person name="Pohl T."/>
            <person name="Merkel B.J."/>
            <person name="Hornburger P."/>
            <person name="Mueller R.-W."/>
            <person name="Bruemmer F."/>
            <person name="Labrenz M."/>
            <person name="Spormann A.M."/>
            <person name="Op Den Camp H."/>
            <person name="Overmann J."/>
            <person name="Amann R."/>
            <person name="Jetten M.S.M."/>
            <person name="Mascher T."/>
            <person name="Medema M.H."/>
            <person name="Devos D.P."/>
            <person name="Kaster A.-K."/>
            <person name="Ovreas L."/>
            <person name="Rohde M."/>
            <person name="Galperin M.Y."/>
            <person name="Jogler C."/>
        </authorList>
    </citation>
    <scope>NUCLEOTIDE SEQUENCE [LARGE SCALE GENOMIC DNA]</scope>
    <source>
        <strain evidence="2 3">Pla52o</strain>
    </source>
</reference>
<gene>
    <name evidence="2" type="ORF">Pla52o_13340</name>
</gene>
<dbReference type="Proteomes" id="UP000316304">
    <property type="component" value="Unassembled WGS sequence"/>
</dbReference>
<dbReference type="AlphaFoldDB" id="A0A5C6CN69"/>
<evidence type="ECO:0000313" key="3">
    <source>
        <dbReference type="Proteomes" id="UP000316304"/>
    </source>
</evidence>
<dbReference type="EMBL" id="SJPT01000002">
    <property type="protein sequence ID" value="TWU25037.1"/>
    <property type="molecule type" value="Genomic_DNA"/>
</dbReference>
<protein>
    <submittedName>
        <fullName evidence="2">Uncharacterized protein</fullName>
    </submittedName>
</protein>
<feature type="region of interest" description="Disordered" evidence="1">
    <location>
        <begin position="62"/>
        <end position="96"/>
    </location>
</feature>